<dbReference type="AlphaFoldDB" id="A0A8X6M9L5"/>
<gene>
    <name evidence="1" type="primary">AVEN_130546_1</name>
    <name evidence="1" type="ORF">TNIN_104621</name>
</gene>
<evidence type="ECO:0000313" key="2">
    <source>
        <dbReference type="Proteomes" id="UP000886998"/>
    </source>
</evidence>
<sequence>MSLRTPYTYINSSKDVVVRCPICFESMTFRHYYHQHALQEHSLKNRKQCVFCMGLKSWPHGQRMKRENVTHVLACLKDFVAHRKDDDRPPDYDNFEGATCECKYFISIPHYMHDRCKDPTYVGFYDSVFEKPDMWLRGLEFSEASGLGKDVHGIIQRYLRQDLDWFHIICLCDGLESEEGRVQHRHMCVILACEPESSFKEIWKHKIRYDFPNQGRAKKCVKIRDAFHLARAIVYVSQPKATCDGRIPDNVEGGKHTSHFHINRPMHEHSIAVLCTLFPNGIERLLSEQNGSKNVVLWDIHAECVRDKWRNLKWVVPIKVTGWKFIHCQIPFNDQDEAYLTLHGDKKIVFKPGYSLQILKDEMYVLSPKQQNVMKQLKEIKGKVQMERDDYWKTIVADLKMERDVFKNEFKSKENEWKAERDVLKSERDTFKAERNVFKTERDNLLLENCGLRRMLINVTEMFSDSLQR</sequence>
<reference evidence="1" key="1">
    <citation type="submission" date="2020-08" db="EMBL/GenBank/DDBJ databases">
        <title>Multicomponent nature underlies the extraordinary mechanical properties of spider dragline silk.</title>
        <authorList>
            <person name="Kono N."/>
            <person name="Nakamura H."/>
            <person name="Mori M."/>
            <person name="Yoshida Y."/>
            <person name="Ohtoshi R."/>
            <person name="Malay A.D."/>
            <person name="Moran D.A.P."/>
            <person name="Tomita M."/>
            <person name="Numata K."/>
            <person name="Arakawa K."/>
        </authorList>
    </citation>
    <scope>NUCLEOTIDE SEQUENCE</scope>
</reference>
<organism evidence="1 2">
    <name type="scientific">Trichonephila inaurata madagascariensis</name>
    <dbReference type="NCBI Taxonomy" id="2747483"/>
    <lineage>
        <taxon>Eukaryota</taxon>
        <taxon>Metazoa</taxon>
        <taxon>Ecdysozoa</taxon>
        <taxon>Arthropoda</taxon>
        <taxon>Chelicerata</taxon>
        <taxon>Arachnida</taxon>
        <taxon>Araneae</taxon>
        <taxon>Araneomorphae</taxon>
        <taxon>Entelegynae</taxon>
        <taxon>Araneoidea</taxon>
        <taxon>Nephilidae</taxon>
        <taxon>Trichonephila</taxon>
        <taxon>Trichonephila inaurata</taxon>
    </lineage>
</organism>
<keyword evidence="2" id="KW-1185">Reference proteome</keyword>
<evidence type="ECO:0000313" key="1">
    <source>
        <dbReference type="EMBL" id="GFS33851.1"/>
    </source>
</evidence>
<name>A0A8X6M9L5_9ARAC</name>
<proteinExistence type="predicted"/>
<protein>
    <submittedName>
        <fullName evidence="1">Uncharacterized protein</fullName>
    </submittedName>
</protein>
<dbReference type="Proteomes" id="UP000886998">
    <property type="component" value="Unassembled WGS sequence"/>
</dbReference>
<dbReference type="EMBL" id="BMAV01024541">
    <property type="protein sequence ID" value="GFS33851.1"/>
    <property type="molecule type" value="Genomic_DNA"/>
</dbReference>
<accession>A0A8X6M9L5</accession>
<comment type="caution">
    <text evidence="1">The sequence shown here is derived from an EMBL/GenBank/DDBJ whole genome shotgun (WGS) entry which is preliminary data.</text>
</comment>